<dbReference type="SUPFAM" id="SSF56645">
    <property type="entry name" value="Acyl-CoA dehydrogenase NM domain-like"/>
    <property type="match status" value="1"/>
</dbReference>
<dbReference type="InterPro" id="IPR009100">
    <property type="entry name" value="AcylCoA_DH/oxidase_NM_dom_sf"/>
</dbReference>
<dbReference type="InterPro" id="IPR037069">
    <property type="entry name" value="AcylCoA_DH/ox_N_sf"/>
</dbReference>
<dbReference type="UniPathway" id="UPA00661"/>
<evidence type="ECO:0000256" key="14">
    <source>
        <dbReference type="PIRSR" id="PIRSR000168-2"/>
    </source>
</evidence>
<dbReference type="GO" id="GO:0055088">
    <property type="term" value="P:lipid homeostasis"/>
    <property type="evidence" value="ECO:0007669"/>
    <property type="project" value="TreeGrafter"/>
</dbReference>
<dbReference type="GO" id="GO:0005504">
    <property type="term" value="F:fatty acid binding"/>
    <property type="evidence" value="ECO:0007669"/>
    <property type="project" value="TreeGrafter"/>
</dbReference>
<evidence type="ECO:0000256" key="10">
    <source>
        <dbReference type="ARBA" id="ARBA00023098"/>
    </source>
</evidence>
<dbReference type="GO" id="GO:0033540">
    <property type="term" value="P:fatty acid beta-oxidation using acyl-CoA oxidase"/>
    <property type="evidence" value="ECO:0007669"/>
    <property type="project" value="UniProtKB-UniPathway"/>
</dbReference>
<evidence type="ECO:0000259" key="17">
    <source>
        <dbReference type="Pfam" id="PF14749"/>
    </source>
</evidence>
<keyword evidence="7 12" id="KW-0274">FAD</keyword>
<dbReference type="InterPro" id="IPR029320">
    <property type="entry name" value="Acyl-CoA_ox_N"/>
</dbReference>
<dbReference type="FunFam" id="1.20.140.10:FF:000005">
    <property type="entry name" value="Acyl-coenzyme A oxidase"/>
    <property type="match status" value="1"/>
</dbReference>
<comment type="caution">
    <text evidence="19">The sequence shown here is derived from an EMBL/GenBank/DDBJ whole genome shotgun (WGS) entry which is preliminary data.</text>
</comment>
<evidence type="ECO:0000256" key="6">
    <source>
        <dbReference type="ARBA" id="ARBA00022630"/>
    </source>
</evidence>
<name>A0A1R1Y929_9FUNG</name>
<accession>A0A1R1Y929</accession>
<protein>
    <recommendedName>
        <fullName evidence="12">Acyl-coenzyme A oxidase</fullName>
    </recommendedName>
</protein>
<evidence type="ECO:0000256" key="12">
    <source>
        <dbReference type="PIRNR" id="PIRNR000168"/>
    </source>
</evidence>
<feature type="domain" description="Acyl-CoA oxidase/dehydrogenase middle" evidence="16">
    <location>
        <begin position="137"/>
        <end position="247"/>
    </location>
</feature>
<reference evidence="19 20" key="1">
    <citation type="submission" date="2017-01" db="EMBL/GenBank/DDBJ databases">
        <authorList>
            <person name="Mah S.A."/>
            <person name="Swanson W.J."/>
            <person name="Moy G.W."/>
            <person name="Vacquier V.D."/>
        </authorList>
    </citation>
    <scope>NUCLEOTIDE SEQUENCE [LARGE SCALE GENOMIC DNA]</scope>
    <source>
        <strain evidence="19 20">GSMNP</strain>
    </source>
</reference>
<feature type="domain" description="Acyl-CoA oxidase C-terminal" evidence="15">
    <location>
        <begin position="519"/>
        <end position="686"/>
    </location>
</feature>
<feature type="domain" description="Acyl-coenzyme A oxidase N-terminal" evidence="17">
    <location>
        <begin position="21"/>
        <end position="135"/>
    </location>
</feature>
<dbReference type="EMBL" id="LSSN01000554">
    <property type="protein sequence ID" value="OMJ23360.1"/>
    <property type="molecule type" value="Genomic_DNA"/>
</dbReference>
<dbReference type="Pfam" id="PF14749">
    <property type="entry name" value="Acyl-CoA_ox_N"/>
    <property type="match status" value="1"/>
</dbReference>
<comment type="subcellular location">
    <subcellularLocation>
        <location evidence="3">Peroxisome</location>
    </subcellularLocation>
</comment>
<keyword evidence="9" id="KW-0560">Oxidoreductase</keyword>
<evidence type="ECO:0000256" key="13">
    <source>
        <dbReference type="PIRSR" id="PIRSR000168-1"/>
    </source>
</evidence>
<proteinExistence type="inferred from homology"/>
<evidence type="ECO:0000259" key="15">
    <source>
        <dbReference type="Pfam" id="PF01756"/>
    </source>
</evidence>
<dbReference type="InterPro" id="IPR002655">
    <property type="entry name" value="Acyl-CoA_oxidase_C"/>
</dbReference>
<sequence>MSTLTTADTLALERKNAPFDTSTMDTFINGQKWVDIRKKAHDFVTKHSDVFCMRDTYFMSREEILEKVLKQEKLVAQLIQKGELDHELSLAITYVQDTSGPFRLHRSMFMPTLERQANDEQKIAFLEPARKYQILGCYAQTEVGHGSNVRGLETTATFIPETDEFEINSPTISSTKWWLGALGIVATHACVMAQLIVNNKKHGIFPIIVPVRSLKDHKPLPGVHVGDIGPKMGFNTVDNGFVNFDKVRVPRFNLLQRYINVDRNGNVTRPENVDPRVTYSTMVFVRAGIVNNMGKELAKAVTIATRYTAVRRQFSDPASTNKHQETPVLDYQIVQHRLIPLIAKTYAMLAMSHEFYKQYEICKAEIEDGNFSKLKEIHAVSCGLKKWCTDTTIYGVDTCRHLCGGHGFSEFSGLNSAFANLYPNIIWEGDNFVLAQQTARYILKSAHAFEQNKLLPANATSHKISNSDPTNDVFVKYPNNFETCTDYPWINKSASQICSSPELLIELLAYRLSSISFELTNRHYNLNESFNDILVPVQTLSTVYSEYMVCYYFYRHLTKLPNSPEYSKIKQPLLLMFSITALSFLTRNKGELLSCSHRNSQITPKFISNLESELINCYSNARSIAVLLVDSLGIPDSKLNSSLGISNGQVYEDYVSRALENPLNNDTFGDRTRSRWFNQYIGPILKGSNKL</sequence>
<feature type="binding site" evidence="14">
    <location>
        <position position="141"/>
    </location>
    <ligand>
        <name>FAD</name>
        <dbReference type="ChEBI" id="CHEBI:57692"/>
    </ligand>
</feature>
<dbReference type="OrthoDB" id="538336at2759"/>
<feature type="binding site" evidence="14">
    <location>
        <position position="180"/>
    </location>
    <ligand>
        <name>FAD</name>
        <dbReference type="ChEBI" id="CHEBI:57692"/>
    </ligand>
</feature>
<dbReference type="Gene3D" id="2.40.110.10">
    <property type="entry name" value="Butyryl-CoA Dehydrogenase, subunit A, domain 2"/>
    <property type="match status" value="1"/>
</dbReference>
<comment type="catalytic activity">
    <reaction evidence="1">
        <text>a 2,3-saturated acyl-CoA + O2 = a (2E)-enoyl-CoA + H2O2</text>
        <dbReference type="Rhea" id="RHEA:38959"/>
        <dbReference type="ChEBI" id="CHEBI:15379"/>
        <dbReference type="ChEBI" id="CHEBI:16240"/>
        <dbReference type="ChEBI" id="CHEBI:58856"/>
        <dbReference type="ChEBI" id="CHEBI:65111"/>
        <dbReference type="EC" id="1.3.3.6"/>
    </reaction>
</comment>
<dbReference type="GO" id="GO:0003997">
    <property type="term" value="F:acyl-CoA oxidase activity"/>
    <property type="evidence" value="ECO:0007669"/>
    <property type="project" value="UniProtKB-EC"/>
</dbReference>
<evidence type="ECO:0000259" key="18">
    <source>
        <dbReference type="Pfam" id="PF22924"/>
    </source>
</evidence>
<keyword evidence="10" id="KW-0443">Lipid metabolism</keyword>
<dbReference type="Gene3D" id="1.10.540.10">
    <property type="entry name" value="Acyl-CoA dehydrogenase/oxidase, N-terminal domain"/>
    <property type="match status" value="1"/>
</dbReference>
<evidence type="ECO:0000256" key="1">
    <source>
        <dbReference type="ARBA" id="ARBA00001201"/>
    </source>
</evidence>
<dbReference type="InterPro" id="IPR006091">
    <property type="entry name" value="Acyl-CoA_Oxase/DH_mid-dom"/>
</dbReference>
<dbReference type="STRING" id="133412.A0A1R1Y929"/>
<comment type="pathway">
    <text evidence="4">Lipid metabolism; peroxisomal fatty acid beta-oxidation.</text>
</comment>
<dbReference type="InterPro" id="IPR055060">
    <property type="entry name" value="ACOX_C_alpha1"/>
</dbReference>
<dbReference type="PIRSF" id="PIRSF000168">
    <property type="entry name" value="Acyl-CoA_oxidase"/>
    <property type="match status" value="1"/>
</dbReference>
<evidence type="ECO:0000256" key="4">
    <source>
        <dbReference type="ARBA" id="ARBA00004846"/>
    </source>
</evidence>
<evidence type="ECO:0000313" key="19">
    <source>
        <dbReference type="EMBL" id="OMJ23360.1"/>
    </source>
</evidence>
<dbReference type="Pfam" id="PF01756">
    <property type="entry name" value="ACOX"/>
    <property type="match status" value="1"/>
</dbReference>
<dbReference type="FunFam" id="2.40.110.10:FF:000003">
    <property type="entry name" value="Acyl-coenzyme A oxidase"/>
    <property type="match status" value="1"/>
</dbReference>
<evidence type="ECO:0000259" key="16">
    <source>
        <dbReference type="Pfam" id="PF02770"/>
    </source>
</evidence>
<evidence type="ECO:0000256" key="7">
    <source>
        <dbReference type="ARBA" id="ARBA00022827"/>
    </source>
</evidence>
<feature type="domain" description="Acyl-CoA oxidase C-alpha1" evidence="18">
    <location>
        <begin position="279"/>
        <end position="443"/>
    </location>
</feature>
<comment type="cofactor">
    <cofactor evidence="2">
        <name>FAD</name>
        <dbReference type="ChEBI" id="CHEBI:57692"/>
    </cofactor>
</comment>
<dbReference type="GO" id="GO:0005777">
    <property type="term" value="C:peroxisome"/>
    <property type="evidence" value="ECO:0007669"/>
    <property type="project" value="UniProtKB-SubCell"/>
</dbReference>
<evidence type="ECO:0000256" key="3">
    <source>
        <dbReference type="ARBA" id="ARBA00004275"/>
    </source>
</evidence>
<gene>
    <name evidence="19" type="ORF">AYI70_g2307</name>
</gene>
<evidence type="ECO:0000256" key="11">
    <source>
        <dbReference type="ARBA" id="ARBA00023140"/>
    </source>
</evidence>
<dbReference type="GO" id="GO:0071949">
    <property type="term" value="F:FAD binding"/>
    <property type="evidence" value="ECO:0007669"/>
    <property type="project" value="InterPro"/>
</dbReference>
<dbReference type="InterPro" id="IPR012258">
    <property type="entry name" value="Acyl-CoA_oxidase"/>
</dbReference>
<dbReference type="SUPFAM" id="SSF47203">
    <property type="entry name" value="Acyl-CoA dehydrogenase C-terminal domain-like"/>
    <property type="match status" value="2"/>
</dbReference>
<keyword evidence="6 12" id="KW-0285">Flavoprotein</keyword>
<dbReference type="Pfam" id="PF02770">
    <property type="entry name" value="Acyl-CoA_dh_M"/>
    <property type="match status" value="1"/>
</dbReference>
<dbReference type="Pfam" id="PF22924">
    <property type="entry name" value="ACOX_C_alpha1"/>
    <property type="match status" value="1"/>
</dbReference>
<dbReference type="PANTHER" id="PTHR10909">
    <property type="entry name" value="ELECTRON TRANSPORT OXIDOREDUCTASE"/>
    <property type="match status" value="1"/>
</dbReference>
<evidence type="ECO:0000256" key="2">
    <source>
        <dbReference type="ARBA" id="ARBA00001974"/>
    </source>
</evidence>
<evidence type="ECO:0000256" key="5">
    <source>
        <dbReference type="ARBA" id="ARBA00006288"/>
    </source>
</evidence>
<feature type="active site" description="Proton acceptor" evidence="13">
    <location>
        <position position="428"/>
    </location>
</feature>
<organism evidence="19 20">
    <name type="scientific">Smittium culicis</name>
    <dbReference type="NCBI Taxonomy" id="133412"/>
    <lineage>
        <taxon>Eukaryota</taxon>
        <taxon>Fungi</taxon>
        <taxon>Fungi incertae sedis</taxon>
        <taxon>Zoopagomycota</taxon>
        <taxon>Kickxellomycotina</taxon>
        <taxon>Harpellomycetes</taxon>
        <taxon>Harpellales</taxon>
        <taxon>Legeriomycetaceae</taxon>
        <taxon>Smittium</taxon>
    </lineage>
</organism>
<dbReference type="Proteomes" id="UP000187283">
    <property type="component" value="Unassembled WGS sequence"/>
</dbReference>
<dbReference type="AlphaFoldDB" id="A0A1R1Y929"/>
<keyword evidence="20" id="KW-1185">Reference proteome</keyword>
<evidence type="ECO:0000313" key="20">
    <source>
        <dbReference type="Proteomes" id="UP000187283"/>
    </source>
</evidence>
<evidence type="ECO:0000256" key="8">
    <source>
        <dbReference type="ARBA" id="ARBA00022832"/>
    </source>
</evidence>
<keyword evidence="11" id="KW-0576">Peroxisome</keyword>
<keyword evidence="8" id="KW-0276">Fatty acid metabolism</keyword>
<dbReference type="InterPro" id="IPR046373">
    <property type="entry name" value="Acyl-CoA_Oxase/DH_mid-dom_sf"/>
</dbReference>
<evidence type="ECO:0000256" key="9">
    <source>
        <dbReference type="ARBA" id="ARBA00023002"/>
    </source>
</evidence>
<dbReference type="InterPro" id="IPR036250">
    <property type="entry name" value="AcylCo_DH-like_C"/>
</dbReference>
<dbReference type="PANTHER" id="PTHR10909:SF250">
    <property type="entry name" value="PEROXISOMAL ACYL-COENZYME A OXIDASE 1"/>
    <property type="match status" value="1"/>
</dbReference>
<comment type="similarity">
    <text evidence="5 12">Belongs to the acyl-CoA oxidase family.</text>
</comment>
<dbReference type="Gene3D" id="1.20.140.10">
    <property type="entry name" value="Butyryl-CoA Dehydrogenase, subunit A, domain 3"/>
    <property type="match status" value="2"/>
</dbReference>